<protein>
    <submittedName>
        <fullName evidence="2">Pilus assembly protein CpaB</fullName>
    </submittedName>
</protein>
<name>A0A853C2R5_9ACTN</name>
<dbReference type="EMBL" id="JACCFP010000001">
    <property type="protein sequence ID" value="NYJ01935.1"/>
    <property type="molecule type" value="Genomic_DNA"/>
</dbReference>
<feature type="domain" description="Flp pilus assembly protein RcpC/CpaB" evidence="1">
    <location>
        <begin position="136"/>
        <end position="214"/>
    </location>
</feature>
<comment type="caution">
    <text evidence="2">The sequence shown here is derived from an EMBL/GenBank/DDBJ whole genome shotgun (WGS) entry which is preliminary data.</text>
</comment>
<proteinExistence type="predicted"/>
<organism evidence="2 3">
    <name type="scientific">Nocardioides thalensis</name>
    <dbReference type="NCBI Taxonomy" id="1914755"/>
    <lineage>
        <taxon>Bacteria</taxon>
        <taxon>Bacillati</taxon>
        <taxon>Actinomycetota</taxon>
        <taxon>Actinomycetes</taxon>
        <taxon>Propionibacteriales</taxon>
        <taxon>Nocardioidaceae</taxon>
        <taxon>Nocardioides</taxon>
    </lineage>
</organism>
<sequence>MDRRRLLLVVAAVIAALGVGVVFVYAQGAESRAAEKYETVDVLIVADGKTILPGESIDSALQAGKIVKAPVSNDQLLEGASADTAALRDKVALTTLYAGEQVIPTKFGGVGDPIATAALPIPAGLVGKFEQFNLPVGSFILPGSEIAVFVTVGNETCLLLDRVSVIAVGASTGGTETEATEESGTAPPLTLAVSQKQVEQLQTAKTLGTLDVALLNSESKVKRNSCAEGLIPGLEG</sequence>
<evidence type="ECO:0000313" key="2">
    <source>
        <dbReference type="EMBL" id="NYJ01935.1"/>
    </source>
</evidence>
<dbReference type="InterPro" id="IPR031571">
    <property type="entry name" value="RcpC_dom"/>
</dbReference>
<dbReference type="Proteomes" id="UP000530424">
    <property type="component" value="Unassembled WGS sequence"/>
</dbReference>
<dbReference type="Pfam" id="PF16976">
    <property type="entry name" value="RcpC"/>
    <property type="match status" value="1"/>
</dbReference>
<reference evidence="2 3" key="1">
    <citation type="submission" date="2020-07" db="EMBL/GenBank/DDBJ databases">
        <title>Sequencing the genomes of 1000 actinobacteria strains.</title>
        <authorList>
            <person name="Klenk H.-P."/>
        </authorList>
    </citation>
    <scope>NUCLEOTIDE SEQUENCE [LARGE SCALE GENOMIC DNA]</scope>
    <source>
        <strain evidence="2 3">DSM 103833</strain>
    </source>
</reference>
<gene>
    <name evidence="2" type="ORF">HNR19_002633</name>
</gene>
<accession>A0A853C2R5</accession>
<evidence type="ECO:0000313" key="3">
    <source>
        <dbReference type="Proteomes" id="UP000530424"/>
    </source>
</evidence>
<evidence type="ECO:0000259" key="1">
    <source>
        <dbReference type="Pfam" id="PF16976"/>
    </source>
</evidence>
<dbReference type="AlphaFoldDB" id="A0A853C2R5"/>
<keyword evidence="3" id="KW-1185">Reference proteome</keyword>
<dbReference type="RefSeq" id="WP_179668359.1">
    <property type="nucleotide sequence ID" value="NZ_JACCFP010000001.1"/>
</dbReference>